<name>A0ABR2IBE1_9PEZI</name>
<keyword evidence="3" id="KW-1185">Reference proteome</keyword>
<gene>
    <name evidence="2" type="ORF">PGQ11_010826</name>
</gene>
<reference evidence="2 3" key="1">
    <citation type="journal article" date="2024" name="IMA Fungus">
        <title>Apiospora arundinis, a panoply of carbohydrate-active enzymes and secondary metabolites.</title>
        <authorList>
            <person name="Sorensen T."/>
            <person name="Petersen C."/>
            <person name="Muurmann A.T."/>
            <person name="Christiansen J.V."/>
            <person name="Brundto M.L."/>
            <person name="Overgaard C.K."/>
            <person name="Boysen A.T."/>
            <person name="Wollenberg R.D."/>
            <person name="Larsen T.O."/>
            <person name="Sorensen J.L."/>
            <person name="Nielsen K.L."/>
            <person name="Sondergaard T.E."/>
        </authorList>
    </citation>
    <scope>NUCLEOTIDE SEQUENCE [LARGE SCALE GENOMIC DNA]</scope>
    <source>
        <strain evidence="2 3">AAU 773</strain>
    </source>
</reference>
<feature type="compositionally biased region" description="Polar residues" evidence="1">
    <location>
        <begin position="157"/>
        <end position="170"/>
    </location>
</feature>
<accession>A0ABR2IBE1</accession>
<feature type="compositionally biased region" description="Basic residues" evidence="1">
    <location>
        <begin position="234"/>
        <end position="251"/>
    </location>
</feature>
<feature type="compositionally biased region" description="Basic residues" evidence="1">
    <location>
        <begin position="176"/>
        <end position="193"/>
    </location>
</feature>
<organism evidence="2 3">
    <name type="scientific">Apiospora arundinis</name>
    <dbReference type="NCBI Taxonomy" id="335852"/>
    <lineage>
        <taxon>Eukaryota</taxon>
        <taxon>Fungi</taxon>
        <taxon>Dikarya</taxon>
        <taxon>Ascomycota</taxon>
        <taxon>Pezizomycotina</taxon>
        <taxon>Sordariomycetes</taxon>
        <taxon>Xylariomycetidae</taxon>
        <taxon>Amphisphaeriales</taxon>
        <taxon>Apiosporaceae</taxon>
        <taxon>Apiospora</taxon>
    </lineage>
</organism>
<feature type="compositionally biased region" description="Polar residues" evidence="1">
    <location>
        <begin position="214"/>
        <end position="223"/>
    </location>
</feature>
<protein>
    <submittedName>
        <fullName evidence="2">Uncharacterized protein</fullName>
    </submittedName>
</protein>
<evidence type="ECO:0000256" key="1">
    <source>
        <dbReference type="SAM" id="MobiDB-lite"/>
    </source>
</evidence>
<feature type="region of interest" description="Disordered" evidence="1">
    <location>
        <begin position="1"/>
        <end position="31"/>
    </location>
</feature>
<sequence length="251" mass="27675">MSGLLTVGRLNTKPPHSHQRPPNHNPPEAPTEESCQLSVLKMCHGHPHYHTCHHTSVKWLYCPEAMFDLETGYETPCSNPIYSTPQLASSECPLQNCLFKQLKGDRWTCCRCGHGANKEGWCVGKINHPFGTWAPRGCEPQTWQTCGHGYCSKCSRDLTSSRAGTPTEQAGEQRKGKSRKAGGYHHARPHKRGTAGDYGGSLPVVEEYMASPVLGSSRTSKASSVDPGNDVSQRKSRSSSTKKKGQRRTHH</sequence>
<dbReference type="EMBL" id="JAPCWZ010000006">
    <property type="protein sequence ID" value="KAK8860092.1"/>
    <property type="molecule type" value="Genomic_DNA"/>
</dbReference>
<evidence type="ECO:0000313" key="3">
    <source>
        <dbReference type="Proteomes" id="UP001390339"/>
    </source>
</evidence>
<dbReference type="Proteomes" id="UP001390339">
    <property type="component" value="Unassembled WGS sequence"/>
</dbReference>
<proteinExistence type="predicted"/>
<evidence type="ECO:0000313" key="2">
    <source>
        <dbReference type="EMBL" id="KAK8860092.1"/>
    </source>
</evidence>
<feature type="region of interest" description="Disordered" evidence="1">
    <location>
        <begin position="157"/>
        <end position="251"/>
    </location>
</feature>
<comment type="caution">
    <text evidence="2">The sequence shown here is derived from an EMBL/GenBank/DDBJ whole genome shotgun (WGS) entry which is preliminary data.</text>
</comment>